<accession>A0AAW2P1L6</accession>
<dbReference type="EMBL" id="JACGWJ010000018">
    <property type="protein sequence ID" value="KAL0349865.1"/>
    <property type="molecule type" value="Genomic_DNA"/>
</dbReference>
<comment type="caution">
    <text evidence="2">The sequence shown here is derived from an EMBL/GenBank/DDBJ whole genome shotgun (WGS) entry which is preliminary data.</text>
</comment>
<dbReference type="Pfam" id="PF25597">
    <property type="entry name" value="SH3_retrovirus"/>
    <property type="match status" value="1"/>
</dbReference>
<proteinExistence type="predicted"/>
<evidence type="ECO:0000313" key="2">
    <source>
        <dbReference type="EMBL" id="KAL0349865.1"/>
    </source>
</evidence>
<gene>
    <name evidence="2" type="ORF">Sradi_4135700</name>
</gene>
<organism evidence="2">
    <name type="scientific">Sesamum radiatum</name>
    <name type="common">Black benniseed</name>
    <dbReference type="NCBI Taxonomy" id="300843"/>
    <lineage>
        <taxon>Eukaryota</taxon>
        <taxon>Viridiplantae</taxon>
        <taxon>Streptophyta</taxon>
        <taxon>Embryophyta</taxon>
        <taxon>Tracheophyta</taxon>
        <taxon>Spermatophyta</taxon>
        <taxon>Magnoliopsida</taxon>
        <taxon>eudicotyledons</taxon>
        <taxon>Gunneridae</taxon>
        <taxon>Pentapetalae</taxon>
        <taxon>asterids</taxon>
        <taxon>lamiids</taxon>
        <taxon>Lamiales</taxon>
        <taxon>Pedaliaceae</taxon>
        <taxon>Sesamum</taxon>
    </lineage>
</organism>
<dbReference type="AlphaFoldDB" id="A0AAW2P1L6"/>
<protein>
    <recommendedName>
        <fullName evidence="1">Retroviral polymerase SH3-like domain-containing protein</fullName>
    </recommendedName>
</protein>
<evidence type="ECO:0000259" key="1">
    <source>
        <dbReference type="Pfam" id="PF25597"/>
    </source>
</evidence>
<name>A0AAW2P1L6_SESRA</name>
<reference evidence="2" key="2">
    <citation type="journal article" date="2024" name="Plant">
        <title>Genomic evolution and insights into agronomic trait innovations of Sesamum species.</title>
        <authorList>
            <person name="Miao H."/>
            <person name="Wang L."/>
            <person name="Qu L."/>
            <person name="Liu H."/>
            <person name="Sun Y."/>
            <person name="Le M."/>
            <person name="Wang Q."/>
            <person name="Wei S."/>
            <person name="Zheng Y."/>
            <person name="Lin W."/>
            <person name="Duan Y."/>
            <person name="Cao H."/>
            <person name="Xiong S."/>
            <person name="Wang X."/>
            <person name="Wei L."/>
            <person name="Li C."/>
            <person name="Ma Q."/>
            <person name="Ju M."/>
            <person name="Zhao R."/>
            <person name="Li G."/>
            <person name="Mu C."/>
            <person name="Tian Q."/>
            <person name="Mei H."/>
            <person name="Zhang T."/>
            <person name="Gao T."/>
            <person name="Zhang H."/>
        </authorList>
    </citation>
    <scope>NUCLEOTIDE SEQUENCE</scope>
    <source>
        <strain evidence="2">G02</strain>
    </source>
</reference>
<dbReference type="InterPro" id="IPR057670">
    <property type="entry name" value="SH3_retrovirus"/>
</dbReference>
<sequence>MMNFTELSPSFWDYTLETAAKLLNMAPSKTVSQTPYEIWHGKPASNKFVAYSKETMGYYFYDLSEQKIFVSRNAVFLNKGFPADSRQDEVILEESSEAPQQNDATSFEPLVYTNDVPVLRKSTRESRPPKRYGFVGMTSELDNNPRTYGEAISDIDSDKWLEAMKSEIDSMGSNQV</sequence>
<reference evidence="2" key="1">
    <citation type="submission" date="2020-06" db="EMBL/GenBank/DDBJ databases">
        <authorList>
            <person name="Li T."/>
            <person name="Hu X."/>
            <person name="Zhang T."/>
            <person name="Song X."/>
            <person name="Zhang H."/>
            <person name="Dai N."/>
            <person name="Sheng W."/>
            <person name="Hou X."/>
            <person name="Wei L."/>
        </authorList>
    </citation>
    <scope>NUCLEOTIDE SEQUENCE</scope>
    <source>
        <strain evidence="2">G02</strain>
        <tissue evidence="2">Leaf</tissue>
    </source>
</reference>
<feature type="domain" description="Retroviral polymerase SH3-like" evidence="1">
    <location>
        <begin position="48"/>
        <end position="86"/>
    </location>
</feature>